<evidence type="ECO:0000313" key="3">
    <source>
        <dbReference type="Proteomes" id="UP001595621"/>
    </source>
</evidence>
<gene>
    <name evidence="2" type="ORF">ACFOE0_18150</name>
</gene>
<evidence type="ECO:0000256" key="1">
    <source>
        <dbReference type="SAM" id="MobiDB-lite"/>
    </source>
</evidence>
<accession>A0ABV7GFE5</accession>
<name>A0ABV7GFE5_9GAMM</name>
<proteinExistence type="predicted"/>
<comment type="caution">
    <text evidence="2">The sequence shown here is derived from an EMBL/GenBank/DDBJ whole genome shotgun (WGS) entry which is preliminary data.</text>
</comment>
<keyword evidence="3" id="KW-1185">Reference proteome</keyword>
<feature type="region of interest" description="Disordered" evidence="1">
    <location>
        <begin position="111"/>
        <end position="142"/>
    </location>
</feature>
<protein>
    <submittedName>
        <fullName evidence="2">Uncharacterized protein</fullName>
    </submittedName>
</protein>
<organism evidence="2 3">
    <name type="scientific">Shewanella submarina</name>
    <dbReference type="NCBI Taxonomy" id="2016376"/>
    <lineage>
        <taxon>Bacteria</taxon>
        <taxon>Pseudomonadati</taxon>
        <taxon>Pseudomonadota</taxon>
        <taxon>Gammaproteobacteria</taxon>
        <taxon>Alteromonadales</taxon>
        <taxon>Shewanellaceae</taxon>
        <taxon>Shewanella</taxon>
    </lineage>
</organism>
<dbReference type="Proteomes" id="UP001595621">
    <property type="component" value="Unassembled WGS sequence"/>
</dbReference>
<sequence length="142" mass="15502">MPLTEYKPMNKVVYVPAHFQQLAGKAADAWSKKKSPKESDAMVDGERLSQDIAAAVEALNAEGYEVQSIMPITSGNYNFAQIHGSGSVFESGGYGYGYSFTQGVTIIGRRVVEQTQSTPEPALQEEDDELNPLPLIDQESEN</sequence>
<reference evidence="3" key="1">
    <citation type="journal article" date="2019" name="Int. J. Syst. Evol. Microbiol.">
        <title>The Global Catalogue of Microorganisms (GCM) 10K type strain sequencing project: providing services to taxonomists for standard genome sequencing and annotation.</title>
        <authorList>
            <consortium name="The Broad Institute Genomics Platform"/>
            <consortium name="The Broad Institute Genome Sequencing Center for Infectious Disease"/>
            <person name="Wu L."/>
            <person name="Ma J."/>
        </authorList>
    </citation>
    <scope>NUCLEOTIDE SEQUENCE [LARGE SCALE GENOMIC DNA]</scope>
    <source>
        <strain evidence="3">KCTC 52277</strain>
    </source>
</reference>
<evidence type="ECO:0000313" key="2">
    <source>
        <dbReference type="EMBL" id="MFC3140085.1"/>
    </source>
</evidence>
<dbReference type="EMBL" id="JBHRTD010000018">
    <property type="protein sequence ID" value="MFC3140085.1"/>
    <property type="molecule type" value="Genomic_DNA"/>
</dbReference>
<dbReference type="RefSeq" id="WP_248934024.1">
    <property type="nucleotide sequence ID" value="NZ_JAKILF010000001.1"/>
</dbReference>